<keyword evidence="4" id="KW-0862">Zinc</keyword>
<dbReference type="GO" id="GO:0016491">
    <property type="term" value="F:oxidoreductase activity"/>
    <property type="evidence" value="ECO:0007669"/>
    <property type="project" value="UniProtKB-KW"/>
</dbReference>
<dbReference type="Pfam" id="PF08240">
    <property type="entry name" value="ADH_N"/>
    <property type="match status" value="1"/>
</dbReference>
<reference evidence="8 9" key="1">
    <citation type="submission" date="2018-03" db="EMBL/GenBank/DDBJ databases">
        <title>Genomic Encyclopedia of Archaeal and Bacterial Type Strains, Phase II (KMG-II): from individual species to whole genera.</title>
        <authorList>
            <person name="Goeker M."/>
        </authorList>
    </citation>
    <scope>NUCLEOTIDE SEQUENCE [LARGE SCALE GENOMIC DNA]</scope>
    <source>
        <strain evidence="8 9">DSM 44720</strain>
    </source>
</reference>
<evidence type="ECO:0000256" key="5">
    <source>
        <dbReference type="ARBA" id="ARBA00023002"/>
    </source>
</evidence>
<feature type="domain" description="Alcohol dehydrogenase-like N-terminal" evidence="7">
    <location>
        <begin position="29"/>
        <end position="147"/>
    </location>
</feature>
<comment type="caution">
    <text evidence="8">The sequence shown here is derived from an EMBL/GenBank/DDBJ whole genome shotgun (WGS) entry which is preliminary data.</text>
</comment>
<protein>
    <submittedName>
        <fullName evidence="8">L-idonate 5-dehydrogenase</fullName>
    </submittedName>
</protein>
<evidence type="ECO:0000259" key="7">
    <source>
        <dbReference type="Pfam" id="PF08240"/>
    </source>
</evidence>
<dbReference type="Gene3D" id="3.40.50.720">
    <property type="entry name" value="NAD(P)-binding Rossmann-like Domain"/>
    <property type="match status" value="1"/>
</dbReference>
<dbReference type="PANTHER" id="PTHR43161">
    <property type="entry name" value="SORBITOL DEHYDROGENASE"/>
    <property type="match status" value="1"/>
</dbReference>
<comment type="similarity">
    <text evidence="2">Belongs to the zinc-containing alcohol dehydrogenase family.</text>
</comment>
<evidence type="ECO:0000259" key="6">
    <source>
        <dbReference type="Pfam" id="PF00107"/>
    </source>
</evidence>
<dbReference type="Gene3D" id="3.90.180.10">
    <property type="entry name" value="Medium-chain alcohol dehydrogenases, catalytic domain"/>
    <property type="match status" value="1"/>
</dbReference>
<evidence type="ECO:0000313" key="9">
    <source>
        <dbReference type="Proteomes" id="UP000239494"/>
    </source>
</evidence>
<dbReference type="SUPFAM" id="SSF50129">
    <property type="entry name" value="GroES-like"/>
    <property type="match status" value="1"/>
</dbReference>
<organism evidence="8 9">
    <name type="scientific">Umezawaea tangerina</name>
    <dbReference type="NCBI Taxonomy" id="84725"/>
    <lineage>
        <taxon>Bacteria</taxon>
        <taxon>Bacillati</taxon>
        <taxon>Actinomycetota</taxon>
        <taxon>Actinomycetes</taxon>
        <taxon>Pseudonocardiales</taxon>
        <taxon>Pseudonocardiaceae</taxon>
        <taxon>Umezawaea</taxon>
    </lineage>
</organism>
<sequence>MAVIPVGRALTVLGPGRLDPREWPEVEPGPGDAVVDVAHGGICGSDVHYWQRGEVGESVLRDPMVLGHEVVGTVRHAAADGSGPPVGTPVAVHPAQTCGVCPHCANGRANLCPELRYLGSAARRPHTQGGFAERLVVPTARLTPVPDGLDLRTAALAEPASVARHALTRLTGGLDGLSVLVTGAGPIGLLTVALAHLGGAAEVVVTDLFPRPLDLALRVGATRAVPAGEDLPPVDVAFESAGSPAALAGALRALRPGGTLVQTGQLPSSGVTAPFHLAVTRELTVTGSSRFAGGMADALSTIAAHRSLFAPIVSAEYSPADAEAALAGAADPAASSKVLLSWP</sequence>
<name>A0A2T0TGG9_9PSEU</name>
<evidence type="ECO:0000256" key="2">
    <source>
        <dbReference type="ARBA" id="ARBA00008072"/>
    </source>
</evidence>
<comment type="cofactor">
    <cofactor evidence="1">
        <name>Zn(2+)</name>
        <dbReference type="ChEBI" id="CHEBI:29105"/>
    </cofactor>
</comment>
<evidence type="ECO:0000313" key="8">
    <source>
        <dbReference type="EMBL" id="PRY44718.1"/>
    </source>
</evidence>
<dbReference type="InterPro" id="IPR013149">
    <property type="entry name" value="ADH-like_C"/>
</dbReference>
<dbReference type="AlphaFoldDB" id="A0A2T0TGG9"/>
<dbReference type="InterPro" id="IPR011032">
    <property type="entry name" value="GroES-like_sf"/>
</dbReference>
<evidence type="ECO:0000256" key="4">
    <source>
        <dbReference type="ARBA" id="ARBA00022833"/>
    </source>
</evidence>
<proteinExistence type="inferred from homology"/>
<dbReference type="SUPFAM" id="SSF51735">
    <property type="entry name" value="NAD(P)-binding Rossmann-fold domains"/>
    <property type="match status" value="1"/>
</dbReference>
<gene>
    <name evidence="8" type="ORF">CLV43_102283</name>
</gene>
<evidence type="ECO:0000256" key="1">
    <source>
        <dbReference type="ARBA" id="ARBA00001947"/>
    </source>
</evidence>
<evidence type="ECO:0000256" key="3">
    <source>
        <dbReference type="ARBA" id="ARBA00022723"/>
    </source>
</evidence>
<keyword evidence="3" id="KW-0479">Metal-binding</keyword>
<keyword evidence="5" id="KW-0560">Oxidoreductase</keyword>
<dbReference type="Pfam" id="PF00107">
    <property type="entry name" value="ADH_zinc_N"/>
    <property type="match status" value="1"/>
</dbReference>
<dbReference type="InterPro" id="IPR013154">
    <property type="entry name" value="ADH-like_N"/>
</dbReference>
<dbReference type="RefSeq" id="WP_211304275.1">
    <property type="nucleotide sequence ID" value="NZ_PVTF01000002.1"/>
</dbReference>
<accession>A0A2T0TGG9</accession>
<dbReference type="Proteomes" id="UP000239494">
    <property type="component" value="Unassembled WGS sequence"/>
</dbReference>
<dbReference type="GO" id="GO:0046872">
    <property type="term" value="F:metal ion binding"/>
    <property type="evidence" value="ECO:0007669"/>
    <property type="project" value="UniProtKB-KW"/>
</dbReference>
<dbReference type="PANTHER" id="PTHR43161:SF9">
    <property type="entry name" value="SORBITOL DEHYDROGENASE"/>
    <property type="match status" value="1"/>
</dbReference>
<feature type="domain" description="Alcohol dehydrogenase-like C-terminal" evidence="6">
    <location>
        <begin position="186"/>
        <end position="295"/>
    </location>
</feature>
<dbReference type="EMBL" id="PVTF01000002">
    <property type="protein sequence ID" value="PRY44718.1"/>
    <property type="molecule type" value="Genomic_DNA"/>
</dbReference>
<dbReference type="InterPro" id="IPR036291">
    <property type="entry name" value="NAD(P)-bd_dom_sf"/>
</dbReference>
<keyword evidence="9" id="KW-1185">Reference proteome</keyword>